<dbReference type="Proteomes" id="UP001058974">
    <property type="component" value="Chromosome 1"/>
</dbReference>
<proteinExistence type="predicted"/>
<dbReference type="InterPro" id="IPR012340">
    <property type="entry name" value="NA-bd_OB-fold"/>
</dbReference>
<dbReference type="EMBL" id="JAMSHJ010000001">
    <property type="protein sequence ID" value="KAI5445633.1"/>
    <property type="molecule type" value="Genomic_DNA"/>
</dbReference>
<protein>
    <submittedName>
        <fullName evidence="2">Uncharacterized protein</fullName>
    </submittedName>
</protein>
<evidence type="ECO:0000313" key="2">
    <source>
        <dbReference type="EMBL" id="KAI5445633.1"/>
    </source>
</evidence>
<accession>A0A9D5BKX5</accession>
<keyword evidence="3" id="KW-1185">Reference proteome</keyword>
<evidence type="ECO:0000256" key="1">
    <source>
        <dbReference type="SAM" id="MobiDB-lite"/>
    </source>
</evidence>
<comment type="caution">
    <text evidence="2">The sequence shown here is derived from an EMBL/GenBank/DDBJ whole genome shotgun (WGS) entry which is preliminary data.</text>
</comment>
<organism evidence="2 3">
    <name type="scientific">Pisum sativum</name>
    <name type="common">Garden pea</name>
    <name type="synonym">Lathyrus oleraceus</name>
    <dbReference type="NCBI Taxonomy" id="3888"/>
    <lineage>
        <taxon>Eukaryota</taxon>
        <taxon>Viridiplantae</taxon>
        <taxon>Streptophyta</taxon>
        <taxon>Embryophyta</taxon>
        <taxon>Tracheophyta</taxon>
        <taxon>Spermatophyta</taxon>
        <taxon>Magnoliopsida</taxon>
        <taxon>eudicotyledons</taxon>
        <taxon>Gunneridae</taxon>
        <taxon>Pentapetalae</taxon>
        <taxon>rosids</taxon>
        <taxon>fabids</taxon>
        <taxon>Fabales</taxon>
        <taxon>Fabaceae</taxon>
        <taxon>Papilionoideae</taxon>
        <taxon>50 kb inversion clade</taxon>
        <taxon>NPAAA clade</taxon>
        <taxon>Hologalegina</taxon>
        <taxon>IRL clade</taxon>
        <taxon>Fabeae</taxon>
        <taxon>Lathyrus</taxon>
    </lineage>
</organism>
<name>A0A9D5BKX5_PEA</name>
<dbReference type="Gramene" id="Psat01G0374200-T1">
    <property type="protein sequence ID" value="KAI5445633.1"/>
    <property type="gene ID" value="KIW84_013742"/>
</dbReference>
<sequence length="370" mass="40466">MSKLLYMMQRSQTGGSGKKACINVTLSDECGAELDVTLWELYVNQLTTYIKDNAPPVVILTHAWCRQSSSTGKLNVLNAWNGSKLLLNYDHPQVTAFKLNFEYGKPYPISLQTLSVNSASQAAFEERSFSFIKDVKTIGQIMSLKDDTTNMAIHSPNTKGKEIVTTESPVIPKALSQSCNQTITASTSDAPNWSPDASNNNTPSKIFLRDGIENVNPRMLPPIQTHSSLTLANGFVQTKIGAPMQLKHTRGRPNKGLGVSDKAYNLTRIDQCIYIPLEPATTQHTPSFTYFVNVPSLFCARNSTTNIAITPLPCPIFTPSVNLDFDSDSSDGSDYNSFLAMSSQDAQGKEKSETGLAIPRDSALAIPELE</sequence>
<feature type="region of interest" description="Disordered" evidence="1">
    <location>
        <begin position="336"/>
        <end position="361"/>
    </location>
</feature>
<dbReference type="AlphaFoldDB" id="A0A9D5BKX5"/>
<gene>
    <name evidence="2" type="ORF">KIW84_013742</name>
</gene>
<dbReference type="Gene3D" id="2.40.50.140">
    <property type="entry name" value="Nucleic acid-binding proteins"/>
    <property type="match status" value="1"/>
</dbReference>
<reference evidence="2 3" key="1">
    <citation type="journal article" date="2022" name="Nat. Genet.">
        <title>Improved pea reference genome and pan-genome highlight genomic features and evolutionary characteristics.</title>
        <authorList>
            <person name="Yang T."/>
            <person name="Liu R."/>
            <person name="Luo Y."/>
            <person name="Hu S."/>
            <person name="Wang D."/>
            <person name="Wang C."/>
            <person name="Pandey M.K."/>
            <person name="Ge S."/>
            <person name="Xu Q."/>
            <person name="Li N."/>
            <person name="Li G."/>
            <person name="Huang Y."/>
            <person name="Saxena R.K."/>
            <person name="Ji Y."/>
            <person name="Li M."/>
            <person name="Yan X."/>
            <person name="He Y."/>
            <person name="Liu Y."/>
            <person name="Wang X."/>
            <person name="Xiang C."/>
            <person name="Varshney R.K."/>
            <person name="Ding H."/>
            <person name="Gao S."/>
            <person name="Zong X."/>
        </authorList>
    </citation>
    <scope>NUCLEOTIDE SEQUENCE [LARGE SCALE GENOMIC DNA]</scope>
    <source>
        <strain evidence="2 3">cv. Zhongwan 6</strain>
    </source>
</reference>
<evidence type="ECO:0000313" key="3">
    <source>
        <dbReference type="Proteomes" id="UP001058974"/>
    </source>
</evidence>